<dbReference type="InterPro" id="IPR041854">
    <property type="entry name" value="BFD-like_2Fe2S-bd_dom_sf"/>
</dbReference>
<protein>
    <submittedName>
        <fullName evidence="3">FAD/NAD(P)-binding oxidoreductase</fullName>
    </submittedName>
</protein>
<dbReference type="SUPFAM" id="SSF54373">
    <property type="entry name" value="FAD-linked reductases, C-terminal domain"/>
    <property type="match status" value="1"/>
</dbReference>
<dbReference type="Gene3D" id="3.30.9.10">
    <property type="entry name" value="D-Amino Acid Oxidase, subunit A, domain 2"/>
    <property type="match status" value="1"/>
</dbReference>
<proteinExistence type="predicted"/>
<dbReference type="Gene3D" id="3.50.50.60">
    <property type="entry name" value="FAD/NAD(P)-binding domain"/>
    <property type="match status" value="1"/>
</dbReference>
<dbReference type="PANTHER" id="PTHR42720">
    <property type="entry name" value="GLYCEROL-3-PHOSPHATE DEHYDROGENASE"/>
    <property type="match status" value="1"/>
</dbReference>
<dbReference type="PRINTS" id="PR00420">
    <property type="entry name" value="RNGMNOXGNASE"/>
</dbReference>
<dbReference type="Pfam" id="PF01266">
    <property type="entry name" value="DAO"/>
    <property type="match status" value="1"/>
</dbReference>
<sequence length="485" mass="53453">MHDVIIVGGGVIGCSIARELSRYKLDILVLEKSEDISTGATKANSGIIHGGYDAAHSKLKGYFSRRGNQMFDKLEEELNFGFSRCGSLVLAFSQEEREHLKKIIENGVKNGVDDLKILEEEELREMEPNISSEAVCALHCPSAGIASPYEYCIALMENAIANGAALKLNTEVRSIEKSEECFIVDTTRGSYRSKYVINCAGVNSDEVSSMVGIDDFHIIPRRGEYLILQRGTGEALKRVIFQCPTKEGKGILVTPTYHNNLMIGPNAQEVSRKDDVDTTRENLSAIIQTARRSLPDFDTNKIIRSFGGIRATSSTGDFIVGRTTVKNFINCAGIDSPGLTSSPAIALHVAELLEKEGLKLVANESFNPFRDGVAVKLNDENTLSMREVLPLTELSLGDEERIVCRCEQVREKTIRKALDRGILVDSTDGVKRRTRAGMGVCQGTFCTPRVREIIADHYSISIDEVSERGKISSDLLQRVKRGEVK</sequence>
<dbReference type="Gene3D" id="1.10.10.1100">
    <property type="entry name" value="BFD-like [2Fe-2S]-binding domain"/>
    <property type="match status" value="1"/>
</dbReference>
<reference evidence="3" key="1">
    <citation type="submission" date="2022-12" db="EMBL/GenBank/DDBJ databases">
        <title>Reference genome sequencing for broad-spectrum identification of bacterial and archaeal isolates by mass spectrometry.</title>
        <authorList>
            <person name="Sekiguchi Y."/>
            <person name="Tourlousse D.M."/>
        </authorList>
    </citation>
    <scope>NUCLEOTIDE SEQUENCE</scope>
    <source>
        <strain evidence="3">10succ1</strain>
    </source>
</reference>
<dbReference type="RefSeq" id="WP_281833467.1">
    <property type="nucleotide sequence ID" value="NZ_BSDY01000002.1"/>
</dbReference>
<dbReference type="InterPro" id="IPR006076">
    <property type="entry name" value="FAD-dep_OxRdtase"/>
</dbReference>
<gene>
    <name evidence="3" type="ORF">PM10SUCC1_06890</name>
</gene>
<dbReference type="CDD" id="cd19946">
    <property type="entry name" value="GlpA-like_Fer2_BFD-like"/>
    <property type="match status" value="1"/>
</dbReference>
<evidence type="ECO:0000259" key="2">
    <source>
        <dbReference type="Pfam" id="PF04324"/>
    </source>
</evidence>
<dbReference type="InterPro" id="IPR036188">
    <property type="entry name" value="FAD/NAD-bd_sf"/>
</dbReference>
<dbReference type="InterPro" id="IPR007419">
    <property type="entry name" value="BFD-like_2Fe2S-bd_dom"/>
</dbReference>
<dbReference type="Proteomes" id="UP001144471">
    <property type="component" value="Unassembled WGS sequence"/>
</dbReference>
<keyword evidence="4" id="KW-1185">Reference proteome</keyword>
<dbReference type="PANTHER" id="PTHR42720:SF1">
    <property type="entry name" value="GLYCEROL 3-PHOSPHATE OXIDASE"/>
    <property type="match status" value="1"/>
</dbReference>
<comment type="caution">
    <text evidence="3">The sequence shown here is derived from an EMBL/GenBank/DDBJ whole genome shotgun (WGS) entry which is preliminary data.</text>
</comment>
<dbReference type="InterPro" id="IPR052745">
    <property type="entry name" value="G3P_Oxidase/Oxidoreductase"/>
</dbReference>
<dbReference type="Pfam" id="PF04324">
    <property type="entry name" value="Fer2_BFD"/>
    <property type="match status" value="1"/>
</dbReference>
<organism evidence="3 4">
    <name type="scientific">Propionigenium maris DSM 9537</name>
    <dbReference type="NCBI Taxonomy" id="1123000"/>
    <lineage>
        <taxon>Bacteria</taxon>
        <taxon>Fusobacteriati</taxon>
        <taxon>Fusobacteriota</taxon>
        <taxon>Fusobacteriia</taxon>
        <taxon>Fusobacteriales</taxon>
        <taxon>Fusobacteriaceae</taxon>
        <taxon>Propionigenium</taxon>
    </lineage>
</organism>
<dbReference type="SUPFAM" id="SSF51905">
    <property type="entry name" value="FAD/NAD(P)-binding domain"/>
    <property type="match status" value="1"/>
</dbReference>
<dbReference type="AlphaFoldDB" id="A0A9W6LLX0"/>
<dbReference type="EMBL" id="BSDY01000002">
    <property type="protein sequence ID" value="GLI55174.1"/>
    <property type="molecule type" value="Genomic_DNA"/>
</dbReference>
<feature type="domain" description="BFD-like [2Fe-2S]-binding" evidence="2">
    <location>
        <begin position="402"/>
        <end position="455"/>
    </location>
</feature>
<evidence type="ECO:0000313" key="4">
    <source>
        <dbReference type="Proteomes" id="UP001144471"/>
    </source>
</evidence>
<evidence type="ECO:0000313" key="3">
    <source>
        <dbReference type="EMBL" id="GLI55174.1"/>
    </source>
</evidence>
<feature type="domain" description="FAD dependent oxidoreductase" evidence="1">
    <location>
        <begin position="3"/>
        <end position="352"/>
    </location>
</feature>
<accession>A0A9W6LLX0</accession>
<evidence type="ECO:0000259" key="1">
    <source>
        <dbReference type="Pfam" id="PF01266"/>
    </source>
</evidence>
<name>A0A9W6LLX0_9FUSO</name>